<organism evidence="2 3">
    <name type="scientific">Lichtheimia corymbifera JMRC:FSU:9682</name>
    <dbReference type="NCBI Taxonomy" id="1263082"/>
    <lineage>
        <taxon>Eukaryota</taxon>
        <taxon>Fungi</taxon>
        <taxon>Fungi incertae sedis</taxon>
        <taxon>Mucoromycota</taxon>
        <taxon>Mucoromycotina</taxon>
        <taxon>Mucoromycetes</taxon>
        <taxon>Mucorales</taxon>
        <taxon>Lichtheimiaceae</taxon>
        <taxon>Lichtheimia</taxon>
    </lineage>
</organism>
<feature type="region of interest" description="Disordered" evidence="1">
    <location>
        <begin position="289"/>
        <end position="340"/>
    </location>
</feature>
<proteinExistence type="predicted"/>
<dbReference type="OrthoDB" id="2272201at2759"/>
<evidence type="ECO:0000256" key="1">
    <source>
        <dbReference type="SAM" id="MobiDB-lite"/>
    </source>
</evidence>
<keyword evidence="3" id="KW-1185">Reference proteome</keyword>
<feature type="region of interest" description="Disordered" evidence="1">
    <location>
        <begin position="47"/>
        <end position="82"/>
    </location>
</feature>
<feature type="region of interest" description="Disordered" evidence="1">
    <location>
        <begin position="1"/>
        <end position="30"/>
    </location>
</feature>
<sequence>MLSSFAFPDPPTRAAKAALKKKTREDDPALHSLTDLVNRLGAQLDKLESISTVEEEPHEEEGKRDDSASNYKPTNAMTPHEQHPVDPFSMEVLESYEKLLQQEPLLHKQHHCCCCSSATAPGTVTAAPGIPWPLPQQPCRELSTDEDPLQAAYTHWCTLMRCLPLMAPSAQTHVRVIGLYAMRQLLQAMDTRRCTSTATLASNGQKTTTRCTTTCSASVASPRQTYNTNTSATIQAANNNNGPQATSLTLAPLSSSSLLKNSSSCLNIYAHTDATRKKADAWIPHIRDQRTTTPSSIPSSPPPPAPQPSSASPMHPYYSSTTPSNVTSSSFSSSNDHPHRRHAKFRKWFFKRNNRVAPQSF</sequence>
<dbReference type="VEuPathDB" id="FungiDB:LCOR_03281.1"/>
<dbReference type="EMBL" id="CBTN010000010">
    <property type="protein sequence ID" value="CDH51712.1"/>
    <property type="molecule type" value="Genomic_DNA"/>
</dbReference>
<dbReference type="Proteomes" id="UP000027586">
    <property type="component" value="Unassembled WGS sequence"/>
</dbReference>
<feature type="compositionally biased region" description="Low complexity" evidence="1">
    <location>
        <begin position="308"/>
        <end position="334"/>
    </location>
</feature>
<comment type="caution">
    <text evidence="2">The sequence shown here is derived from an EMBL/GenBank/DDBJ whole genome shotgun (WGS) entry which is preliminary data.</text>
</comment>
<protein>
    <submittedName>
        <fullName evidence="2">Uncharacterized protein</fullName>
    </submittedName>
</protein>
<gene>
    <name evidence="2" type="ORF">LCOR_03281.1</name>
</gene>
<accession>A0A068RQ03</accession>
<name>A0A068RQ03_9FUNG</name>
<reference evidence="2" key="1">
    <citation type="submission" date="2013-08" db="EMBL/GenBank/DDBJ databases">
        <title>Gene expansion shapes genome architecture in the human pathogen Lichtheimia corymbifera: an evolutionary genomics analysis in the ancient terrestrial Mucorales (Mucoromycotina).</title>
        <authorList>
            <person name="Schwartze V.U."/>
            <person name="Winter S."/>
            <person name="Shelest E."/>
            <person name="Marcet-Houben M."/>
            <person name="Horn F."/>
            <person name="Wehner S."/>
            <person name="Hoffmann K."/>
            <person name="Riege K."/>
            <person name="Sammeth M."/>
            <person name="Nowrousian M."/>
            <person name="Valiante V."/>
            <person name="Linde J."/>
            <person name="Jacobsen I.D."/>
            <person name="Marz M."/>
            <person name="Brakhage A.A."/>
            <person name="Gabaldon T."/>
            <person name="Bocker S."/>
            <person name="Voigt K."/>
        </authorList>
    </citation>
    <scope>NUCLEOTIDE SEQUENCE [LARGE SCALE GENOMIC DNA]</scope>
    <source>
        <strain evidence="2">FSU 9682</strain>
    </source>
</reference>
<evidence type="ECO:0000313" key="2">
    <source>
        <dbReference type="EMBL" id="CDH51712.1"/>
    </source>
</evidence>
<dbReference type="AlphaFoldDB" id="A0A068RQ03"/>
<feature type="compositionally biased region" description="Polar residues" evidence="1">
    <location>
        <begin position="68"/>
        <end position="77"/>
    </location>
</feature>
<evidence type="ECO:0000313" key="3">
    <source>
        <dbReference type="Proteomes" id="UP000027586"/>
    </source>
</evidence>